<dbReference type="InterPro" id="IPR038765">
    <property type="entry name" value="Papain-like_cys_pep_sf"/>
</dbReference>
<dbReference type="InterPro" id="IPR050164">
    <property type="entry name" value="Peptidase_C19"/>
</dbReference>
<keyword evidence="5" id="KW-0788">Thiol protease</keyword>
<feature type="region of interest" description="Disordered" evidence="6">
    <location>
        <begin position="368"/>
        <end position="407"/>
    </location>
</feature>
<evidence type="ECO:0000313" key="8">
    <source>
        <dbReference type="EMBL" id="CAD8505231.1"/>
    </source>
</evidence>
<proteinExistence type="inferred from homology"/>
<keyword evidence="5" id="KW-0833">Ubl conjugation pathway</keyword>
<evidence type="ECO:0000259" key="7">
    <source>
        <dbReference type="PROSITE" id="PS50235"/>
    </source>
</evidence>
<dbReference type="GO" id="GO:0006508">
    <property type="term" value="P:proteolysis"/>
    <property type="evidence" value="ECO:0007669"/>
    <property type="project" value="UniProtKB-KW"/>
</dbReference>
<feature type="domain" description="USP" evidence="7">
    <location>
        <begin position="26"/>
        <end position="366"/>
    </location>
</feature>
<dbReference type="CDD" id="cd02663">
    <property type="entry name" value="Peptidase_C19G"/>
    <property type="match status" value="1"/>
</dbReference>
<dbReference type="GO" id="GO:0005829">
    <property type="term" value="C:cytosol"/>
    <property type="evidence" value="ECO:0007669"/>
    <property type="project" value="TreeGrafter"/>
</dbReference>
<dbReference type="PROSITE" id="PS50235">
    <property type="entry name" value="USP_3"/>
    <property type="match status" value="1"/>
</dbReference>
<dbReference type="EC" id="3.4.19.12" evidence="5"/>
<dbReference type="InterPro" id="IPR018200">
    <property type="entry name" value="USP_CS"/>
</dbReference>
<evidence type="ECO:0000256" key="1">
    <source>
        <dbReference type="ARBA" id="ARBA00000707"/>
    </source>
</evidence>
<dbReference type="PROSITE" id="PS00972">
    <property type="entry name" value="USP_1"/>
    <property type="match status" value="1"/>
</dbReference>
<protein>
    <recommendedName>
        <fullName evidence="5">Ubiquitin carboxyl-terminal hydrolase</fullName>
        <ecNumber evidence="5">3.4.19.12</ecNumber>
    </recommendedName>
</protein>
<evidence type="ECO:0000256" key="6">
    <source>
        <dbReference type="SAM" id="MobiDB-lite"/>
    </source>
</evidence>
<evidence type="ECO:0000256" key="2">
    <source>
        <dbReference type="ARBA" id="ARBA00009085"/>
    </source>
</evidence>
<dbReference type="PANTHER" id="PTHR24006:SF733">
    <property type="entry name" value="RE52890P"/>
    <property type="match status" value="1"/>
</dbReference>
<organism evidence="8">
    <name type="scientific">Phaeocystis antarctica</name>
    <dbReference type="NCBI Taxonomy" id="33657"/>
    <lineage>
        <taxon>Eukaryota</taxon>
        <taxon>Haptista</taxon>
        <taxon>Haptophyta</taxon>
        <taxon>Prymnesiophyceae</taxon>
        <taxon>Phaeocystales</taxon>
        <taxon>Phaeocystaceae</taxon>
        <taxon>Phaeocystis</taxon>
    </lineage>
</organism>
<accession>A0A7S0HXW7</accession>
<dbReference type="PANTHER" id="PTHR24006">
    <property type="entry name" value="UBIQUITIN CARBOXYL-TERMINAL HYDROLASE"/>
    <property type="match status" value="1"/>
</dbReference>
<dbReference type="EMBL" id="HBEP01031804">
    <property type="protein sequence ID" value="CAD8505231.1"/>
    <property type="molecule type" value="Transcribed_RNA"/>
</dbReference>
<feature type="region of interest" description="Disordered" evidence="6">
    <location>
        <begin position="136"/>
        <end position="161"/>
    </location>
</feature>
<keyword evidence="3 5" id="KW-0645">Protease</keyword>
<evidence type="ECO:0000256" key="4">
    <source>
        <dbReference type="ARBA" id="ARBA00022801"/>
    </source>
</evidence>
<dbReference type="AlphaFoldDB" id="A0A7S0HXW7"/>
<dbReference type="GO" id="GO:0005634">
    <property type="term" value="C:nucleus"/>
    <property type="evidence" value="ECO:0007669"/>
    <property type="project" value="TreeGrafter"/>
</dbReference>
<sequence length="407" mass="45213">MGAAGSKTQRLEKALGTTFPESEHFYGLENFGNTCYANSVLQALYYCMPMREHCIAYAAQCEAAGTTEDDLLSSLCDLFVSISNQRRRCGVHAPRRFIAKLRNENELFNNQMHQDAHEFLNYLLNEAAELLEKREKKATGQAAGRAGSEASASDEPSAPPPPYKAKTWIHSIFEGILTNETRCLTCETVTSRDECFLDLSLEIEQNSSVSACMRKFSSSEALRAENKFFCDACCSLQEANKCMRIKRLPNILALHLKRFKYIEQLQRFKKLSYRISFPLELKLTNTSDQTDNPDRLYTLFAVVVHVGSGPNHGHYISLVRSHTHWLLFDDESVELIDEANIHSCFGSSVDTAANTDTGYILFYQSETWDSSSSTVEPSGSGRRTAAGAAPNGSRSASGSSQRGPAQG</sequence>
<dbReference type="InterPro" id="IPR028889">
    <property type="entry name" value="USP"/>
</dbReference>
<dbReference type="GO" id="GO:0004843">
    <property type="term" value="F:cysteine-type deubiquitinase activity"/>
    <property type="evidence" value="ECO:0007669"/>
    <property type="project" value="UniProtKB-UniRule"/>
</dbReference>
<evidence type="ECO:0000256" key="5">
    <source>
        <dbReference type="RuleBase" id="RU366025"/>
    </source>
</evidence>
<comment type="catalytic activity">
    <reaction evidence="1 5">
        <text>Thiol-dependent hydrolysis of ester, thioester, amide, peptide and isopeptide bonds formed by the C-terminal Gly of ubiquitin (a 76-residue protein attached to proteins as an intracellular targeting signal).</text>
        <dbReference type="EC" id="3.4.19.12"/>
    </reaction>
</comment>
<dbReference type="GO" id="GO:0016579">
    <property type="term" value="P:protein deubiquitination"/>
    <property type="evidence" value="ECO:0007669"/>
    <property type="project" value="InterPro"/>
</dbReference>
<comment type="similarity">
    <text evidence="2 5">Belongs to the peptidase C19 family.</text>
</comment>
<dbReference type="Pfam" id="PF00443">
    <property type="entry name" value="UCH"/>
    <property type="match status" value="1"/>
</dbReference>
<dbReference type="SUPFAM" id="SSF54001">
    <property type="entry name" value="Cysteine proteinases"/>
    <property type="match status" value="1"/>
</dbReference>
<keyword evidence="4 5" id="KW-0378">Hydrolase</keyword>
<evidence type="ECO:0000256" key="3">
    <source>
        <dbReference type="ARBA" id="ARBA00022670"/>
    </source>
</evidence>
<feature type="compositionally biased region" description="Low complexity" evidence="6">
    <location>
        <begin position="140"/>
        <end position="156"/>
    </location>
</feature>
<gene>
    <name evidence="8" type="ORF">PANT1444_LOCUS17953</name>
</gene>
<reference evidence="8" key="1">
    <citation type="submission" date="2021-01" db="EMBL/GenBank/DDBJ databases">
        <authorList>
            <person name="Corre E."/>
            <person name="Pelletier E."/>
            <person name="Niang G."/>
            <person name="Scheremetjew M."/>
            <person name="Finn R."/>
            <person name="Kale V."/>
            <person name="Holt S."/>
            <person name="Cochrane G."/>
            <person name="Meng A."/>
            <person name="Brown T."/>
            <person name="Cohen L."/>
        </authorList>
    </citation>
    <scope>NUCLEOTIDE SEQUENCE</scope>
    <source>
        <strain evidence="8">CCMP1374</strain>
    </source>
</reference>
<dbReference type="PROSITE" id="PS00973">
    <property type="entry name" value="USP_2"/>
    <property type="match status" value="1"/>
</dbReference>
<name>A0A7S0HXW7_9EUKA</name>
<dbReference type="Gene3D" id="3.90.70.10">
    <property type="entry name" value="Cysteine proteinases"/>
    <property type="match status" value="1"/>
</dbReference>
<dbReference type="InterPro" id="IPR001394">
    <property type="entry name" value="Peptidase_C19_UCH"/>
</dbReference>
<feature type="compositionally biased region" description="Low complexity" evidence="6">
    <location>
        <begin position="370"/>
        <end position="407"/>
    </location>
</feature>